<gene>
    <name evidence="1" type="ORF">Amon02_001081800</name>
</gene>
<organism evidence="1 2">
    <name type="scientific">Ambrosiozyma monospora</name>
    <name type="common">Yeast</name>
    <name type="synonym">Endomycopsis monosporus</name>
    <dbReference type="NCBI Taxonomy" id="43982"/>
    <lineage>
        <taxon>Eukaryota</taxon>
        <taxon>Fungi</taxon>
        <taxon>Dikarya</taxon>
        <taxon>Ascomycota</taxon>
        <taxon>Saccharomycotina</taxon>
        <taxon>Pichiomycetes</taxon>
        <taxon>Pichiales</taxon>
        <taxon>Pichiaceae</taxon>
        <taxon>Ambrosiozyma</taxon>
    </lineage>
</organism>
<evidence type="ECO:0000313" key="2">
    <source>
        <dbReference type="Proteomes" id="UP001165064"/>
    </source>
</evidence>
<protein>
    <submittedName>
        <fullName evidence="1">Unnamed protein product</fullName>
    </submittedName>
</protein>
<reference evidence="1" key="1">
    <citation type="submission" date="2023-04" db="EMBL/GenBank/DDBJ databases">
        <title>Ambrosiozyma monospora NBRC 10751.</title>
        <authorList>
            <person name="Ichikawa N."/>
            <person name="Sato H."/>
            <person name="Tonouchi N."/>
        </authorList>
    </citation>
    <scope>NUCLEOTIDE SEQUENCE</scope>
    <source>
        <strain evidence="1">NBRC 10751</strain>
    </source>
</reference>
<dbReference type="Proteomes" id="UP001165064">
    <property type="component" value="Unassembled WGS sequence"/>
</dbReference>
<sequence length="320" mass="36843">MNLKETYKDADQKLNVVNLCNPVSSLTFAIQDHLKPKNHLIVPNSRSAFNIWEKLKDTDPVCSDFTLSKYYSASVNNNFLNLPIADGYVDPQAQPDKKVNDTLLVLGNFRGTGNQVLFRKLLYFNTLGVCFFAFGNVKMLGWMYCKDVCKYIAPIGDAKRRNNTILGEIYSDIKVIAYEEPEKKVERYFQNLPGATKLTGYRLSKRLAPPNEAICLVEFQSNQNKYDMDYPEVVHFIVKKLYMLKSSPVAHCLAWLGPGAQEYFASKLPQELLNKHNNDLTIEEILHITQLYMDWPFKPDLNVELYADHNITVYNMDEER</sequence>
<comment type="caution">
    <text evidence="1">The sequence shown here is derived from an EMBL/GenBank/DDBJ whole genome shotgun (WGS) entry which is preliminary data.</text>
</comment>
<name>A0ACB5U1K1_AMBMO</name>
<accession>A0ACB5U1K1</accession>
<dbReference type="EMBL" id="BSXS01011135">
    <property type="protein sequence ID" value="GME99765.1"/>
    <property type="molecule type" value="Genomic_DNA"/>
</dbReference>
<proteinExistence type="predicted"/>
<evidence type="ECO:0000313" key="1">
    <source>
        <dbReference type="EMBL" id="GME99765.1"/>
    </source>
</evidence>
<keyword evidence="2" id="KW-1185">Reference proteome</keyword>